<name>A0A7W9W578_ARMRO</name>
<dbReference type="EMBL" id="JACHGW010000001">
    <property type="protein sequence ID" value="MBB6048766.1"/>
    <property type="molecule type" value="Genomic_DNA"/>
</dbReference>
<comment type="caution">
    <text evidence="1">The sequence shown here is derived from an EMBL/GenBank/DDBJ whole genome shotgun (WGS) entry which is preliminary data.</text>
</comment>
<dbReference type="Proteomes" id="UP000520814">
    <property type="component" value="Unassembled WGS sequence"/>
</dbReference>
<dbReference type="RefSeq" id="WP_184192399.1">
    <property type="nucleotide sequence ID" value="NZ_JACHGW010000001.1"/>
</dbReference>
<sequence length="183" mass="21186">MSDDGLIRELPRIRKFAETNTAEDESFRQYLKTRLPLSNNELDGVVQGITDAVWEKLDCTTCGNCCRTLQIVVDQKDAARLARRFGITTQAFIERYLAVDQDGLGYFRTSPPCPFLGDDNHCAVYEDRPRACRDFPYLHERNVRSRSYTMVENCATCPIVFNVWERLKERFRPPARSSGKKHR</sequence>
<dbReference type="Pfam" id="PF03692">
    <property type="entry name" value="CxxCxxCC"/>
    <property type="match status" value="1"/>
</dbReference>
<proteinExistence type="predicted"/>
<evidence type="ECO:0008006" key="3">
    <source>
        <dbReference type="Google" id="ProtNLM"/>
    </source>
</evidence>
<keyword evidence="2" id="KW-1185">Reference proteome</keyword>
<dbReference type="PANTHER" id="PTHR35866:SF1">
    <property type="entry name" value="YKGJ FAMILY CYSTEINE CLUSTER PROTEIN"/>
    <property type="match status" value="1"/>
</dbReference>
<evidence type="ECO:0000313" key="1">
    <source>
        <dbReference type="EMBL" id="MBB6048766.1"/>
    </source>
</evidence>
<protein>
    <recommendedName>
        <fullName evidence="3">YkgJ family cysteine cluster protein</fullName>
    </recommendedName>
</protein>
<gene>
    <name evidence="1" type="ORF">HNQ39_000528</name>
</gene>
<dbReference type="PANTHER" id="PTHR35866">
    <property type="entry name" value="PUTATIVE-RELATED"/>
    <property type="match status" value="1"/>
</dbReference>
<dbReference type="InterPro" id="IPR005358">
    <property type="entry name" value="Puta_zinc/iron-chelating_dom"/>
</dbReference>
<accession>A0A7W9W578</accession>
<reference evidence="1 2" key="1">
    <citation type="submission" date="2020-08" db="EMBL/GenBank/DDBJ databases">
        <title>Genomic Encyclopedia of Type Strains, Phase IV (KMG-IV): sequencing the most valuable type-strain genomes for metagenomic binning, comparative biology and taxonomic classification.</title>
        <authorList>
            <person name="Goeker M."/>
        </authorList>
    </citation>
    <scope>NUCLEOTIDE SEQUENCE [LARGE SCALE GENOMIC DNA]</scope>
    <source>
        <strain evidence="1 2">DSM 23562</strain>
    </source>
</reference>
<evidence type="ECO:0000313" key="2">
    <source>
        <dbReference type="Proteomes" id="UP000520814"/>
    </source>
</evidence>
<dbReference type="AlphaFoldDB" id="A0A7W9W578"/>
<organism evidence="1 2">
    <name type="scientific">Armatimonas rosea</name>
    <dbReference type="NCBI Taxonomy" id="685828"/>
    <lineage>
        <taxon>Bacteria</taxon>
        <taxon>Bacillati</taxon>
        <taxon>Armatimonadota</taxon>
        <taxon>Armatimonadia</taxon>
        <taxon>Armatimonadales</taxon>
        <taxon>Armatimonadaceae</taxon>
        <taxon>Armatimonas</taxon>
    </lineage>
</organism>